<evidence type="ECO:0000313" key="2">
    <source>
        <dbReference type="EMBL" id="KAK8133122.1"/>
    </source>
</evidence>
<dbReference type="InterPro" id="IPR052895">
    <property type="entry name" value="HetReg/Transcr_Mod"/>
</dbReference>
<dbReference type="InterPro" id="IPR010730">
    <property type="entry name" value="HET"/>
</dbReference>
<organism evidence="2 3">
    <name type="scientific">Apiospora kogelbergensis</name>
    <dbReference type="NCBI Taxonomy" id="1337665"/>
    <lineage>
        <taxon>Eukaryota</taxon>
        <taxon>Fungi</taxon>
        <taxon>Dikarya</taxon>
        <taxon>Ascomycota</taxon>
        <taxon>Pezizomycotina</taxon>
        <taxon>Sordariomycetes</taxon>
        <taxon>Xylariomycetidae</taxon>
        <taxon>Amphisphaeriales</taxon>
        <taxon>Apiosporaceae</taxon>
        <taxon>Apiospora</taxon>
    </lineage>
</organism>
<comment type="caution">
    <text evidence="2">The sequence shown here is derived from an EMBL/GenBank/DDBJ whole genome shotgun (WGS) entry which is preliminary data.</text>
</comment>
<protein>
    <recommendedName>
        <fullName evidence="1">Heterokaryon incompatibility domain-containing protein</fullName>
    </recommendedName>
</protein>
<feature type="domain" description="Heterokaryon incompatibility" evidence="1">
    <location>
        <begin position="207"/>
        <end position="363"/>
    </location>
</feature>
<evidence type="ECO:0000259" key="1">
    <source>
        <dbReference type="Pfam" id="PF06985"/>
    </source>
</evidence>
<keyword evidence="3" id="KW-1185">Reference proteome</keyword>
<dbReference type="Pfam" id="PF06985">
    <property type="entry name" value="HET"/>
    <property type="match status" value="1"/>
</dbReference>
<sequence>MTSAINLPERPIYLDPYQERSFWMLWNWWVRYRDSLEVSSNQSSPQHSMHECAEGRMFSYDADDSVSDAIYFVEMLKLFEAELTSSSDLYSVLALQELRKDAAVQSSCYYTAAASYRGMPSELKAELLKPRELRYPTSSFRASHDYPKESESSNLATHPGLRPAWFADATIVSCPWIADTSGLPFYLWDVANGRTVETKELAERPLYTAVSHTWGRWSTGSSVTVHGLDAWAVPENTLFDVKQLPWILSRVPTSTPYIWFDLVCIPQDNSDRGRDEIARQAVIFKEAAHVVVWFNQIGSWDGLESVMQYMSAIYLNIASERTYPTTNSNQPTGLFRDYDYSTQIEPDHMVPDPWFSSLWTLQEICLRPDMWMCNRDWEPFTVDNFPVPFNSLVALVGACRATLLADASLHQDDVGLSLDMTRSMSNRETRLRALVGKATYPQGLVELVELLDRTGMKDLCIIEKEYILLLGSQRYCKSRRAEAIMSVLDVKGWFSLPDAGPLVLNQYPLEFVREASRRIGPGFFNALSSRPVSHAGRVLLEEAQLSRGTILPFTVPTSGTPADTKLLLNWRFGEEIGNPSVDSWVVRADGSVEMPHAAILVSSHDEQQAATRAASIWVAYDVPKEASSVQFDPLWDRPRRNRTVDLRSWCQTYYPTSANYAVEVTRCLGSSRGLLLKEVAPGSARLYKVGNYMTPMTTLDVSRLEATTASRLVNWTVL</sequence>
<dbReference type="PANTHER" id="PTHR24148">
    <property type="entry name" value="ANKYRIN REPEAT DOMAIN-CONTAINING PROTEIN 39 HOMOLOG-RELATED"/>
    <property type="match status" value="1"/>
</dbReference>
<name>A0AAW0RDW7_9PEZI</name>
<accession>A0AAW0RDW7</accession>
<gene>
    <name evidence="2" type="ORF">PG999_001295</name>
</gene>
<dbReference type="EMBL" id="JAQQWP010000001">
    <property type="protein sequence ID" value="KAK8133122.1"/>
    <property type="molecule type" value="Genomic_DNA"/>
</dbReference>
<evidence type="ECO:0000313" key="3">
    <source>
        <dbReference type="Proteomes" id="UP001392437"/>
    </source>
</evidence>
<dbReference type="Proteomes" id="UP001392437">
    <property type="component" value="Unassembled WGS sequence"/>
</dbReference>
<dbReference type="AlphaFoldDB" id="A0AAW0RDW7"/>
<proteinExistence type="predicted"/>
<reference evidence="2 3" key="1">
    <citation type="submission" date="2023-01" db="EMBL/GenBank/DDBJ databases">
        <title>Analysis of 21 Apiospora genomes using comparative genomics revels a genus with tremendous synthesis potential of carbohydrate active enzymes and secondary metabolites.</title>
        <authorList>
            <person name="Sorensen T."/>
        </authorList>
    </citation>
    <scope>NUCLEOTIDE SEQUENCE [LARGE SCALE GENOMIC DNA]</scope>
    <source>
        <strain evidence="2 3">CBS 117206</strain>
    </source>
</reference>
<dbReference type="PANTHER" id="PTHR24148:SF64">
    <property type="entry name" value="HETEROKARYON INCOMPATIBILITY DOMAIN-CONTAINING PROTEIN"/>
    <property type="match status" value="1"/>
</dbReference>